<comment type="similarity">
    <text evidence="1">Belongs to the type-I restriction system S methylase family.</text>
</comment>
<gene>
    <name evidence="5" type="ORF">G3480_14495</name>
</gene>
<protein>
    <submittedName>
        <fullName evidence="5">Restriction endonuclease subunit S</fullName>
    </submittedName>
</protein>
<dbReference type="GO" id="GO:0004519">
    <property type="term" value="F:endonuclease activity"/>
    <property type="evidence" value="ECO:0007669"/>
    <property type="project" value="UniProtKB-KW"/>
</dbReference>
<organism evidence="5 6">
    <name type="scientific">Thiorhodococcus mannitoliphagus</name>
    <dbReference type="NCBI Taxonomy" id="329406"/>
    <lineage>
        <taxon>Bacteria</taxon>
        <taxon>Pseudomonadati</taxon>
        <taxon>Pseudomonadota</taxon>
        <taxon>Gammaproteobacteria</taxon>
        <taxon>Chromatiales</taxon>
        <taxon>Chromatiaceae</taxon>
        <taxon>Thiorhodococcus</taxon>
    </lineage>
</organism>
<comment type="caution">
    <text evidence="5">The sequence shown here is derived from an EMBL/GenBank/DDBJ whole genome shotgun (WGS) entry which is preliminary data.</text>
</comment>
<dbReference type="RefSeq" id="WP_164654600.1">
    <property type="nucleotide sequence ID" value="NZ_JAAIJR010000057.1"/>
</dbReference>
<evidence type="ECO:0000256" key="3">
    <source>
        <dbReference type="ARBA" id="ARBA00023125"/>
    </source>
</evidence>
<dbReference type="GO" id="GO:0009307">
    <property type="term" value="P:DNA restriction-modification system"/>
    <property type="evidence" value="ECO:0007669"/>
    <property type="project" value="UniProtKB-KW"/>
</dbReference>
<proteinExistence type="inferred from homology"/>
<dbReference type="Gene3D" id="3.90.220.20">
    <property type="entry name" value="DNA methylase specificity domains"/>
    <property type="match status" value="2"/>
</dbReference>
<feature type="domain" description="Type I restriction modification DNA specificity" evidence="4">
    <location>
        <begin position="199"/>
        <end position="363"/>
    </location>
</feature>
<dbReference type="InterPro" id="IPR000055">
    <property type="entry name" value="Restrct_endonuc_typeI_TRD"/>
</dbReference>
<dbReference type="AlphaFoldDB" id="A0A6P1DWI6"/>
<reference evidence="6" key="1">
    <citation type="journal article" date="2020" name="Microbiol. Resour. Announc.">
        <title>Draft Genome Sequences of Thiorhodococcus mannitoliphagus and Thiorhodococcus minor, Purple Sulfur Photosynthetic Bacteria in the Gammaproteobacterial Family Chromatiaceae.</title>
        <authorList>
            <person name="Aviles F.A."/>
            <person name="Meyer T.E."/>
            <person name="Kyndt J.A."/>
        </authorList>
    </citation>
    <scope>NUCLEOTIDE SEQUENCE [LARGE SCALE GENOMIC DNA]</scope>
    <source>
        <strain evidence="6">DSM 18266</strain>
    </source>
</reference>
<evidence type="ECO:0000259" key="4">
    <source>
        <dbReference type="Pfam" id="PF01420"/>
    </source>
</evidence>
<keyword evidence="5" id="KW-0255">Endonuclease</keyword>
<dbReference type="GO" id="GO:0003677">
    <property type="term" value="F:DNA binding"/>
    <property type="evidence" value="ECO:0007669"/>
    <property type="project" value="UniProtKB-KW"/>
</dbReference>
<dbReference type="PANTHER" id="PTHR30408">
    <property type="entry name" value="TYPE-1 RESTRICTION ENZYME ECOKI SPECIFICITY PROTEIN"/>
    <property type="match status" value="1"/>
</dbReference>
<evidence type="ECO:0000256" key="1">
    <source>
        <dbReference type="ARBA" id="ARBA00010923"/>
    </source>
</evidence>
<evidence type="ECO:0000313" key="6">
    <source>
        <dbReference type="Proteomes" id="UP000471640"/>
    </source>
</evidence>
<name>A0A6P1DWI6_9GAMM</name>
<dbReference type="SUPFAM" id="SSF116734">
    <property type="entry name" value="DNA methylase specificity domain"/>
    <property type="match status" value="2"/>
</dbReference>
<evidence type="ECO:0000313" key="5">
    <source>
        <dbReference type="EMBL" id="NEX21503.1"/>
    </source>
</evidence>
<dbReference type="InterPro" id="IPR044946">
    <property type="entry name" value="Restrct_endonuc_typeI_TRD_sf"/>
</dbReference>
<dbReference type="EMBL" id="JAAIJR010000057">
    <property type="protein sequence ID" value="NEX21503.1"/>
    <property type="molecule type" value="Genomic_DNA"/>
</dbReference>
<dbReference type="CDD" id="cd17283">
    <property type="entry name" value="RMtype1_S_Hpy180ORF7835P_TRD2-CR2_like"/>
    <property type="match status" value="1"/>
</dbReference>
<accession>A0A6P1DWI6</accession>
<dbReference type="InterPro" id="IPR052021">
    <property type="entry name" value="Type-I_RS_S_subunit"/>
</dbReference>
<dbReference type="Proteomes" id="UP000471640">
    <property type="component" value="Unassembled WGS sequence"/>
</dbReference>
<keyword evidence="3" id="KW-0238">DNA-binding</keyword>
<keyword evidence="6" id="KW-1185">Reference proteome</keyword>
<keyword evidence="5" id="KW-0540">Nuclease</keyword>
<dbReference type="Pfam" id="PF01420">
    <property type="entry name" value="Methylase_S"/>
    <property type="match status" value="2"/>
</dbReference>
<feature type="domain" description="Type I restriction modification DNA specificity" evidence="4">
    <location>
        <begin position="3"/>
        <end position="177"/>
    </location>
</feature>
<evidence type="ECO:0000256" key="2">
    <source>
        <dbReference type="ARBA" id="ARBA00022747"/>
    </source>
</evidence>
<sequence length="391" mass="44323">MSWSNVAIDEIFEVARGGSPRPIQKFLTDDADGINWVMISDASLSNKYITKTKQRIIPEGRKKSREVKTGDFLLTNSMSFGRPYIMKTSGCIHDGWLLLRPRSEQVHQDFFYHLLGSSEIYARFAARAPGSTVKNLNSEIVRETLVPLPPLEEQKRIAAILDQADSLRRLRQRAIDRLNTLGQAIFYEMFGDPIANQKGWPSKSLEELCDSINDCPHSTPTWTDKGVTCLRTSNITIGSWAWSDKRYVSEEAYHERSKRGYLKEGDIVLSREGTVGIAAIVPHEARWCMGQRLVQVRPSSSVMNSECLLRLLLYVLAPDRINHVMVGSTSRHLNVKELRKLRLIVPPLYLQNVFSERMKAISAFSSEYSTALMSSTCLISSLQHRAFRGEL</sequence>
<reference evidence="5 6" key="2">
    <citation type="submission" date="2020-02" db="EMBL/GenBank/DDBJ databases">
        <title>Genome sequences of Thiorhodococcus mannitoliphagus and Thiorhodococcus minor, purple sulfur photosynthetic bacteria in the gammaproteobacterial family, Chromatiaceae.</title>
        <authorList>
            <person name="Aviles F.A."/>
            <person name="Meyer T.E."/>
            <person name="Kyndt J.A."/>
        </authorList>
    </citation>
    <scope>NUCLEOTIDE SEQUENCE [LARGE SCALE GENOMIC DNA]</scope>
    <source>
        <strain evidence="5 6">DSM 18266</strain>
    </source>
</reference>
<keyword evidence="2" id="KW-0680">Restriction system</keyword>
<dbReference type="PANTHER" id="PTHR30408:SF12">
    <property type="entry name" value="TYPE I RESTRICTION ENZYME MJAVIII SPECIFICITY SUBUNIT"/>
    <property type="match status" value="1"/>
</dbReference>
<keyword evidence="5" id="KW-0378">Hydrolase</keyword>